<organism evidence="1 2">
    <name type="scientific">Pseudomonas protegens</name>
    <dbReference type="NCBI Taxonomy" id="380021"/>
    <lineage>
        <taxon>Bacteria</taxon>
        <taxon>Pseudomonadati</taxon>
        <taxon>Pseudomonadota</taxon>
        <taxon>Gammaproteobacteria</taxon>
        <taxon>Pseudomonadales</taxon>
        <taxon>Pseudomonadaceae</taxon>
        <taxon>Pseudomonas</taxon>
    </lineage>
</organism>
<evidence type="ECO:0000313" key="2">
    <source>
        <dbReference type="Proteomes" id="UP000248188"/>
    </source>
</evidence>
<dbReference type="EMBL" id="QJRN01000004">
    <property type="protein sequence ID" value="PYC40144.1"/>
    <property type="molecule type" value="Genomic_DNA"/>
</dbReference>
<evidence type="ECO:0000313" key="1">
    <source>
        <dbReference type="EMBL" id="PYC40144.1"/>
    </source>
</evidence>
<gene>
    <name evidence="1" type="ORF">DMX08_09055</name>
</gene>
<dbReference type="RefSeq" id="WP_110651969.1">
    <property type="nucleotide sequence ID" value="NZ_JAINDD010000007.1"/>
</dbReference>
<proteinExistence type="predicted"/>
<dbReference type="Proteomes" id="UP000248188">
    <property type="component" value="Unassembled WGS sequence"/>
</dbReference>
<comment type="caution">
    <text evidence="1">The sequence shown here is derived from an EMBL/GenBank/DDBJ whole genome shotgun (WGS) entry which is preliminary data.</text>
</comment>
<protein>
    <submittedName>
        <fullName evidence="1">Uncharacterized protein</fullName>
    </submittedName>
</protein>
<reference evidence="1 2" key="1">
    <citation type="submission" date="2018-06" db="EMBL/GenBank/DDBJ databases">
        <title>Pseudomonas diversity within urban Lake Michigan freshwaters.</title>
        <authorList>
            <person name="Batrich M."/>
            <person name="Hatzopoulos T."/>
            <person name="Putonti C."/>
        </authorList>
    </citation>
    <scope>NUCLEOTIDE SEQUENCE [LARGE SCALE GENOMIC DNA]</scope>
    <source>
        <strain evidence="1 2">MB-090624</strain>
    </source>
</reference>
<sequence>MPDSRNELPLCPKKYIQAVSLIQGPDYPLTLIRSKLQLNETAELIFSEFADSYFLKVDDQDRWENQRVGMIDAVSTMPFKSLGIFKEEIATWSADDVARAQSVEGFGD</sequence>
<accession>A0A9Q6IGX8</accession>
<dbReference type="AlphaFoldDB" id="A0A9Q6IGX8"/>
<name>A0A9Q6IGX8_9PSED</name>